<evidence type="ECO:0000313" key="2">
    <source>
        <dbReference type="EMBL" id="MBD1373874.1"/>
    </source>
</evidence>
<dbReference type="RefSeq" id="WP_191142833.1">
    <property type="nucleotide sequence ID" value="NZ_JACXAH010000043.1"/>
</dbReference>
<gene>
    <name evidence="2" type="ORF">IC620_16135</name>
</gene>
<evidence type="ECO:0000313" key="3">
    <source>
        <dbReference type="Proteomes" id="UP000661691"/>
    </source>
</evidence>
<feature type="coiled-coil region" evidence="1">
    <location>
        <begin position="136"/>
        <end position="163"/>
    </location>
</feature>
<protein>
    <submittedName>
        <fullName evidence="2">Uncharacterized protein</fullName>
    </submittedName>
</protein>
<proteinExistence type="predicted"/>
<organism evidence="2 3">
    <name type="scientific">Polycladospora coralii</name>
    <dbReference type="NCBI Taxonomy" id="2771432"/>
    <lineage>
        <taxon>Bacteria</taxon>
        <taxon>Bacillati</taxon>
        <taxon>Bacillota</taxon>
        <taxon>Bacilli</taxon>
        <taxon>Bacillales</taxon>
        <taxon>Thermoactinomycetaceae</taxon>
        <taxon>Polycladospora</taxon>
    </lineage>
</organism>
<reference evidence="2" key="1">
    <citation type="submission" date="2020-09" db="EMBL/GenBank/DDBJ databases">
        <title>A novel bacterium of genus Hazenella, isolated from South China Sea.</title>
        <authorList>
            <person name="Huang H."/>
            <person name="Mo K."/>
            <person name="Hu Y."/>
        </authorList>
    </citation>
    <scope>NUCLEOTIDE SEQUENCE</scope>
    <source>
        <strain evidence="2">IB182357</strain>
    </source>
</reference>
<keyword evidence="3" id="KW-1185">Reference proteome</keyword>
<sequence length="334" mass="38432">MNSHLQLVAQEEQQTSNYVPTLSMTSGEAKNLIQELDHLKQDALRKGIDYDKIPSTPKPTLLKPGAERLLQCFGFGHKVSEVRHIEDWEKGFFHYVYKVTIVKTYPTYELTVAECEGSCNSKESKYAYRWVKKWEVERMGLNINELQKKKDKYRINNDDIYSQVNTLQKMAIKRALVGATLQATGTSEFFTQDVEDMPQFQQQREQPTPQQQQQNFQSTLEDKLKRGRSAIAIEAETNKKLTKEERKAILKAEIHKDSLTDLDIHELKTIYEYFNKHTSEELKEIAKAHMAQPEPAPVIDADYTDVTEQKADSHAPITDTELEDIFAPSQGGEM</sequence>
<accession>A0A926RVR6</accession>
<name>A0A926RVR6_9BACL</name>
<dbReference type="AlphaFoldDB" id="A0A926RVR6"/>
<evidence type="ECO:0000256" key="1">
    <source>
        <dbReference type="SAM" id="Coils"/>
    </source>
</evidence>
<dbReference type="Proteomes" id="UP000661691">
    <property type="component" value="Unassembled WGS sequence"/>
</dbReference>
<comment type="caution">
    <text evidence="2">The sequence shown here is derived from an EMBL/GenBank/DDBJ whole genome shotgun (WGS) entry which is preliminary data.</text>
</comment>
<keyword evidence="1" id="KW-0175">Coiled coil</keyword>
<dbReference type="EMBL" id="JACXAH010000043">
    <property type="protein sequence ID" value="MBD1373874.1"/>
    <property type="molecule type" value="Genomic_DNA"/>
</dbReference>